<dbReference type="OrthoDB" id="5117512at2"/>
<gene>
    <name evidence="2" type="ORF">E3T48_13475</name>
</gene>
<sequence>MGITCNVTVVNNLNLATGAESSTVTATECHGAANTEPTCGPATTTSFNSLTTSVAQCNYAVNGGGASLICNVTVVNNITGAATQTGATVNQCNGSATGGGTTLNCVPFPATTSGATITQCNDSAIGGGGSTGVTCTVLPSYQSAQLPVSINQCNNSANQGGSVVTCTASLTNNISAAANTTPTPLPTVPVKNVATAPGKNILHDSETDGFDLAATTSTANNDGAAFLGAGVLIMLAAGLLTAALTTRKAGARR</sequence>
<dbReference type="AlphaFoldDB" id="A0A4R9B1Z6"/>
<organism evidence="2 3">
    <name type="scientific">Cryobacterium fucosi</name>
    <dbReference type="NCBI Taxonomy" id="1259157"/>
    <lineage>
        <taxon>Bacteria</taxon>
        <taxon>Bacillati</taxon>
        <taxon>Actinomycetota</taxon>
        <taxon>Actinomycetes</taxon>
        <taxon>Micrococcales</taxon>
        <taxon>Microbacteriaceae</taxon>
        <taxon>Cryobacterium</taxon>
    </lineage>
</organism>
<dbReference type="Proteomes" id="UP000298313">
    <property type="component" value="Unassembled WGS sequence"/>
</dbReference>
<keyword evidence="3" id="KW-1185">Reference proteome</keyword>
<comment type="caution">
    <text evidence="2">The sequence shown here is derived from an EMBL/GenBank/DDBJ whole genome shotgun (WGS) entry which is preliminary data.</text>
</comment>
<name>A0A4R9B1Z6_9MICO</name>
<feature type="transmembrane region" description="Helical" evidence="1">
    <location>
        <begin position="224"/>
        <end position="244"/>
    </location>
</feature>
<reference evidence="2 3" key="1">
    <citation type="submission" date="2019-03" db="EMBL/GenBank/DDBJ databases">
        <title>Genomics of glacier-inhabiting Cryobacterium strains.</title>
        <authorList>
            <person name="Liu Q."/>
            <person name="Xin Y.-H."/>
        </authorList>
    </citation>
    <scope>NUCLEOTIDE SEQUENCE [LARGE SCALE GENOMIC DNA]</scope>
    <source>
        <strain evidence="2 3">Hh4</strain>
    </source>
</reference>
<keyword evidence="1" id="KW-0472">Membrane</keyword>
<dbReference type="EMBL" id="SOHH01000093">
    <property type="protein sequence ID" value="TFD74413.1"/>
    <property type="molecule type" value="Genomic_DNA"/>
</dbReference>
<evidence type="ECO:0000256" key="1">
    <source>
        <dbReference type="SAM" id="Phobius"/>
    </source>
</evidence>
<dbReference type="RefSeq" id="WP_134524556.1">
    <property type="nucleotide sequence ID" value="NZ_SOHH01000093.1"/>
</dbReference>
<evidence type="ECO:0000313" key="2">
    <source>
        <dbReference type="EMBL" id="TFD74413.1"/>
    </source>
</evidence>
<keyword evidence="1" id="KW-1133">Transmembrane helix</keyword>
<accession>A0A4R9B1Z6</accession>
<protein>
    <submittedName>
        <fullName evidence="2">Uncharacterized protein</fullName>
    </submittedName>
</protein>
<proteinExistence type="predicted"/>
<evidence type="ECO:0000313" key="3">
    <source>
        <dbReference type="Proteomes" id="UP000298313"/>
    </source>
</evidence>
<keyword evidence="1" id="KW-0812">Transmembrane</keyword>